<protein>
    <submittedName>
        <fullName evidence="7">Processive 1,2-diacylglycerol beta-glucosyltransferase</fullName>
    </submittedName>
</protein>
<keyword evidence="3" id="KW-0328">Glycosyltransferase</keyword>
<dbReference type="PANTHER" id="PTHR43025:SF3">
    <property type="entry name" value="MONOGALACTOSYLDIACYLGLYCEROL SYNTHASE 1, CHLOROPLASTIC"/>
    <property type="match status" value="1"/>
</dbReference>
<dbReference type="RefSeq" id="WP_014807909.1">
    <property type="nucleotide sequence ID" value="NZ_FSQZ01000001.1"/>
</dbReference>
<evidence type="ECO:0000313" key="7">
    <source>
        <dbReference type="EMBL" id="SIN67964.1"/>
    </source>
</evidence>
<comment type="caution">
    <text evidence="7">The sequence shown here is derived from an EMBL/GenBank/DDBJ whole genome shotgun (WGS) entry which is preliminary data.</text>
</comment>
<evidence type="ECO:0000256" key="3">
    <source>
        <dbReference type="ARBA" id="ARBA00022676"/>
    </source>
</evidence>
<dbReference type="Proteomes" id="UP000185093">
    <property type="component" value="Unassembled WGS sequence"/>
</dbReference>
<evidence type="ECO:0000256" key="4">
    <source>
        <dbReference type="ARBA" id="ARBA00022679"/>
    </source>
</evidence>
<keyword evidence="4" id="KW-0808">Transferase</keyword>
<dbReference type="SUPFAM" id="SSF53756">
    <property type="entry name" value="UDP-Glycosyltransferase/glycogen phosphorylase"/>
    <property type="match status" value="1"/>
</dbReference>
<evidence type="ECO:0000256" key="2">
    <source>
        <dbReference type="ARBA" id="ARBA00006962"/>
    </source>
</evidence>
<dbReference type="InterPro" id="IPR050519">
    <property type="entry name" value="Glycosyltransf_28_UgtP"/>
</dbReference>
<comment type="similarity">
    <text evidence="2">Belongs to the glycosyltransferase 28 family.</text>
</comment>
<organism evidence="7 8">
    <name type="scientific">Acetomicrobium flavidum</name>
    <dbReference type="NCBI Taxonomy" id="49896"/>
    <lineage>
        <taxon>Bacteria</taxon>
        <taxon>Thermotogati</taxon>
        <taxon>Synergistota</taxon>
        <taxon>Synergistia</taxon>
        <taxon>Synergistales</taxon>
        <taxon>Acetomicrobiaceae</taxon>
        <taxon>Acetomicrobium</taxon>
    </lineage>
</organism>
<evidence type="ECO:0000259" key="6">
    <source>
        <dbReference type="Pfam" id="PF06925"/>
    </source>
</evidence>
<dbReference type="PANTHER" id="PTHR43025">
    <property type="entry name" value="MONOGALACTOSYLDIACYLGLYCEROL SYNTHASE"/>
    <property type="match status" value="1"/>
</dbReference>
<feature type="domain" description="Glycosyl transferase family 28 C-terminal" evidence="5">
    <location>
        <begin position="209"/>
        <end position="353"/>
    </location>
</feature>
<dbReference type="Pfam" id="PF06925">
    <property type="entry name" value="MGDG_synth"/>
    <property type="match status" value="1"/>
</dbReference>
<gene>
    <name evidence="7" type="ORF">SAMN05444368_1118</name>
</gene>
<evidence type="ECO:0000313" key="8">
    <source>
        <dbReference type="Proteomes" id="UP000185093"/>
    </source>
</evidence>
<evidence type="ECO:0000256" key="1">
    <source>
        <dbReference type="ARBA" id="ARBA00004370"/>
    </source>
</evidence>
<dbReference type="Pfam" id="PF04101">
    <property type="entry name" value="Glyco_tran_28_C"/>
    <property type="match status" value="1"/>
</dbReference>
<dbReference type="Gene3D" id="3.40.50.2000">
    <property type="entry name" value="Glycogen Phosphorylase B"/>
    <property type="match status" value="1"/>
</dbReference>
<reference evidence="7 8" key="1">
    <citation type="submission" date="2016-11" db="EMBL/GenBank/DDBJ databases">
        <authorList>
            <person name="Varghese N."/>
            <person name="Submissions S."/>
        </authorList>
    </citation>
    <scope>NUCLEOTIDE SEQUENCE [LARGE SCALE GENOMIC DNA]</scope>
    <source>
        <strain evidence="7 8">DSM 20664</strain>
    </source>
</reference>
<accession>A0ABY1JD95</accession>
<keyword evidence="8" id="KW-1185">Reference proteome</keyword>
<comment type="subcellular location">
    <subcellularLocation>
        <location evidence="1">Membrane</location>
    </subcellularLocation>
</comment>
<sequence length="373" mass="41474">MTDRKKRAAVIYSSIGTGHKTAAYALCEWFSKVNVDTICLDALAYVNPIIRGIYARSYLEMVRKAPQIWGYFYESTDSPEASIGFLAGLHELTVKLNARKLLKVLADFSPDVIIFTHFFAASAVSQEYKGKAPIFLVNTDFLSHVFHRDREVYDGWFIASEEALLQYEADGIDVKNVHISGIPIKPSFVSPPRKALARETLELPQDDAVLLVMGGGIGVGPLEDVVDSLSQIDNATVLTLCGNNEELRESMEERFSDNEKVRIFGFVRGMEYVYAASDAIVMKPGGLSTSEVLCMERPFFLCGVIPGQEQRNSDYLLDRGAAKIIFEPRKAANTLLSVLQDDKERNRLLSSAKRLAKPRAGEFIANKILESIS</sequence>
<proteinExistence type="inferred from homology"/>
<name>A0ABY1JD95_9BACT</name>
<dbReference type="InterPro" id="IPR009695">
    <property type="entry name" value="Diacylglyc_glucosyltr_N"/>
</dbReference>
<evidence type="ECO:0000259" key="5">
    <source>
        <dbReference type="Pfam" id="PF04101"/>
    </source>
</evidence>
<feature type="domain" description="Diacylglycerol glucosyltransferase N-terminal" evidence="6">
    <location>
        <begin position="19"/>
        <end position="184"/>
    </location>
</feature>
<dbReference type="EMBL" id="FSQZ01000001">
    <property type="protein sequence ID" value="SIN67964.1"/>
    <property type="molecule type" value="Genomic_DNA"/>
</dbReference>
<dbReference type="InterPro" id="IPR007235">
    <property type="entry name" value="Glyco_trans_28_C"/>
</dbReference>